<dbReference type="InterPro" id="IPR011051">
    <property type="entry name" value="RmlC_Cupin_sf"/>
</dbReference>
<dbReference type="InterPro" id="IPR001387">
    <property type="entry name" value="Cro/C1-type_HTH"/>
</dbReference>
<keyword evidence="4" id="KW-1185">Reference proteome</keyword>
<dbReference type="SUPFAM" id="SSF51182">
    <property type="entry name" value="RmlC-like cupins"/>
    <property type="match status" value="1"/>
</dbReference>
<dbReference type="Proteomes" id="UP001183535">
    <property type="component" value="Unassembled WGS sequence"/>
</dbReference>
<name>A0ABD5EM97_9ACTN</name>
<protein>
    <submittedName>
        <fullName evidence="3">Cupin domain-containing protein</fullName>
    </submittedName>
</protein>
<organism evidence="3 4">
    <name type="scientific">Streptomyces doudnae</name>
    <dbReference type="NCBI Taxonomy" id="3075536"/>
    <lineage>
        <taxon>Bacteria</taxon>
        <taxon>Bacillati</taxon>
        <taxon>Actinomycetota</taxon>
        <taxon>Actinomycetes</taxon>
        <taxon>Kitasatosporales</taxon>
        <taxon>Streptomycetaceae</taxon>
        <taxon>Streptomyces</taxon>
    </lineage>
</organism>
<evidence type="ECO:0000313" key="3">
    <source>
        <dbReference type="EMBL" id="MDT0435715.1"/>
    </source>
</evidence>
<dbReference type="InterPro" id="IPR014710">
    <property type="entry name" value="RmlC-like_jellyroll"/>
</dbReference>
<dbReference type="RefSeq" id="WP_202554889.1">
    <property type="nucleotide sequence ID" value="NZ_JAVRES010000004.1"/>
</dbReference>
<dbReference type="InterPro" id="IPR013096">
    <property type="entry name" value="Cupin_2"/>
</dbReference>
<dbReference type="GO" id="GO:0003677">
    <property type="term" value="F:DNA binding"/>
    <property type="evidence" value="ECO:0007669"/>
    <property type="project" value="UniProtKB-KW"/>
</dbReference>
<dbReference type="Gene3D" id="1.10.260.40">
    <property type="entry name" value="lambda repressor-like DNA-binding domains"/>
    <property type="match status" value="1"/>
</dbReference>
<dbReference type="Gene3D" id="2.60.120.10">
    <property type="entry name" value="Jelly Rolls"/>
    <property type="match status" value="1"/>
</dbReference>
<proteinExistence type="predicted"/>
<evidence type="ECO:0000313" key="4">
    <source>
        <dbReference type="Proteomes" id="UP001183535"/>
    </source>
</evidence>
<dbReference type="SUPFAM" id="SSF47413">
    <property type="entry name" value="lambda repressor-like DNA-binding domains"/>
    <property type="match status" value="1"/>
</dbReference>
<dbReference type="CDD" id="cd00093">
    <property type="entry name" value="HTH_XRE"/>
    <property type="match status" value="1"/>
</dbReference>
<comment type="caution">
    <text evidence="3">The sequence shown here is derived from an EMBL/GenBank/DDBJ whole genome shotgun (WGS) entry which is preliminary data.</text>
</comment>
<dbReference type="PANTHER" id="PTHR46797">
    <property type="entry name" value="HTH-TYPE TRANSCRIPTIONAL REGULATOR"/>
    <property type="match status" value="1"/>
</dbReference>
<sequence length="227" mass="24483">MSEAEPYEDRTSGGGIGPRIREARRAAGLSVRELARRVNVSASHISQVERGLSSFSVPVLYTVAAELGVPMDSVFDGPQDTVTDLSEAALDGAEPLVASGIVQRRSQRPVITMGSGLQWHRLTARPSEDCEFLEVRYPPGANSSDDGSFIRHQGWEYGVIIEGSLTVEVGFEKSLLKPGDAINFDSSTPHRFSNDTGSVVRAVWFVRDRADGAGNTGPHSERGHGPH</sequence>
<dbReference type="Pfam" id="PF01381">
    <property type="entry name" value="HTH_3"/>
    <property type="match status" value="1"/>
</dbReference>
<accession>A0ABD5EM97</accession>
<dbReference type="PANTHER" id="PTHR46797:SF1">
    <property type="entry name" value="METHYLPHOSPHONATE SYNTHASE"/>
    <property type="match status" value="1"/>
</dbReference>
<evidence type="ECO:0000256" key="1">
    <source>
        <dbReference type="ARBA" id="ARBA00023125"/>
    </source>
</evidence>
<dbReference type="InterPro" id="IPR050807">
    <property type="entry name" value="TransReg_Diox_bact_type"/>
</dbReference>
<dbReference type="PROSITE" id="PS50943">
    <property type="entry name" value="HTH_CROC1"/>
    <property type="match status" value="1"/>
</dbReference>
<dbReference type="EMBL" id="JAVRES010000004">
    <property type="protein sequence ID" value="MDT0435715.1"/>
    <property type="molecule type" value="Genomic_DNA"/>
</dbReference>
<feature type="domain" description="HTH cro/C1-type" evidence="2">
    <location>
        <begin position="20"/>
        <end position="74"/>
    </location>
</feature>
<dbReference type="AlphaFoldDB" id="A0ABD5EM97"/>
<dbReference type="InterPro" id="IPR010982">
    <property type="entry name" value="Lambda_DNA-bd_dom_sf"/>
</dbReference>
<reference evidence="4" key="1">
    <citation type="submission" date="2023-07" db="EMBL/GenBank/DDBJ databases">
        <title>30 novel species of actinomycetes from the DSMZ collection.</title>
        <authorList>
            <person name="Nouioui I."/>
        </authorList>
    </citation>
    <scope>NUCLEOTIDE SEQUENCE [LARGE SCALE GENOMIC DNA]</scope>
    <source>
        <strain evidence="4">DSM 41981</strain>
    </source>
</reference>
<gene>
    <name evidence="3" type="ORF">RM877_13570</name>
</gene>
<dbReference type="Pfam" id="PF07883">
    <property type="entry name" value="Cupin_2"/>
    <property type="match status" value="1"/>
</dbReference>
<dbReference type="CDD" id="cd02209">
    <property type="entry name" value="cupin_XRE_C"/>
    <property type="match status" value="1"/>
</dbReference>
<keyword evidence="1" id="KW-0238">DNA-binding</keyword>
<evidence type="ECO:0000259" key="2">
    <source>
        <dbReference type="PROSITE" id="PS50943"/>
    </source>
</evidence>
<dbReference type="SMART" id="SM00530">
    <property type="entry name" value="HTH_XRE"/>
    <property type="match status" value="1"/>
</dbReference>